<sequence length="96" mass="11451">MNNKHYKLHKRKQLIAFMNDCYKYCTNSTKIQLNAIKNSRPKCEWSTKDAHSLYCLVKNDSRIWDMKYYCMLNSTSRNTFGHYGLMTVKQRTKALS</sequence>
<dbReference type="GeneID" id="10323116"/>
<dbReference type="RefSeq" id="YP_004300710.1">
    <property type="nucleotide sequence ID" value="NC_015250.1"/>
</dbReference>
<proteinExistence type="predicted"/>
<dbReference type="EMBL" id="HM114315">
    <property type="protein sequence ID" value="ADJ19444.1"/>
    <property type="molecule type" value="Genomic_DNA"/>
</dbReference>
<accession>D9I663</accession>
<name>D9I663_9CAUD</name>
<organism evidence="1 2">
    <name type="scientific">Acinetobacter phage 133</name>
    <dbReference type="NCBI Taxonomy" id="2919552"/>
    <lineage>
        <taxon>Viruses</taxon>
        <taxon>Duplodnaviria</taxon>
        <taxon>Heunggongvirae</taxon>
        <taxon>Uroviricota</taxon>
        <taxon>Caudoviricetes</taxon>
        <taxon>Pantevenvirales</taxon>
        <taxon>Straboviridae</taxon>
        <taxon>Tevenvirinae</taxon>
        <taxon>Centumtrigintavirus</taxon>
        <taxon>Centumtrigintavirus cv133</taxon>
        <taxon>Acinetobacter virus 133</taxon>
    </lineage>
</organism>
<protein>
    <submittedName>
        <fullName evidence="1">Uncharacterized protein</fullName>
    </submittedName>
</protein>
<keyword evidence="2" id="KW-1185">Reference proteome</keyword>
<reference evidence="1 2" key="1">
    <citation type="journal article" date="2010" name="Virol. J.">
        <title>Genomes of the T4-related bacteriophages as windows on microbial genome evolution.</title>
        <authorList>
            <person name="Petrov V.M."/>
            <person name="Ratnayaka S."/>
            <person name="Nolan J.M."/>
            <person name="Miller E.S."/>
            <person name="Karam J.D."/>
        </authorList>
    </citation>
    <scope>NUCLEOTIDE SEQUENCE [LARGE SCALE GENOMIC DNA]</scope>
    <source>
        <strain evidence="1">Acj133</strain>
    </source>
</reference>
<evidence type="ECO:0000313" key="2">
    <source>
        <dbReference type="Proteomes" id="UP000000330"/>
    </source>
</evidence>
<dbReference type="KEGG" id="vg:10323116"/>
<evidence type="ECO:0000313" key="1">
    <source>
        <dbReference type="EMBL" id="ADJ19444.1"/>
    </source>
</evidence>
<gene>
    <name evidence="1" type="ORF">Acj133p129</name>
</gene>
<dbReference type="Proteomes" id="UP000000330">
    <property type="component" value="Segment"/>
</dbReference>